<evidence type="ECO:0000256" key="1">
    <source>
        <dbReference type="SAM" id="Phobius"/>
    </source>
</evidence>
<dbReference type="EnsemblMetazoa" id="G19533.1">
    <property type="protein sequence ID" value="G19533.1:cds"/>
    <property type="gene ID" value="G19533"/>
</dbReference>
<accession>A0A8W8JMK2</accession>
<feature type="transmembrane region" description="Helical" evidence="1">
    <location>
        <begin position="220"/>
        <end position="242"/>
    </location>
</feature>
<feature type="domain" description="Chitin-binding type-2" evidence="2">
    <location>
        <begin position="69"/>
        <end position="131"/>
    </location>
</feature>
<dbReference type="Proteomes" id="UP000005408">
    <property type="component" value="Unassembled WGS sequence"/>
</dbReference>
<dbReference type="GO" id="GO:0008061">
    <property type="term" value="F:chitin binding"/>
    <property type="evidence" value="ECO:0007669"/>
    <property type="project" value="InterPro"/>
</dbReference>
<keyword evidence="1" id="KW-0472">Membrane</keyword>
<dbReference type="AlphaFoldDB" id="A0A8W8JMK2"/>
<keyword evidence="1" id="KW-0812">Transmembrane</keyword>
<name>A0A8W8JMK2_MAGGI</name>
<organism evidence="3 4">
    <name type="scientific">Magallana gigas</name>
    <name type="common">Pacific oyster</name>
    <name type="synonym">Crassostrea gigas</name>
    <dbReference type="NCBI Taxonomy" id="29159"/>
    <lineage>
        <taxon>Eukaryota</taxon>
        <taxon>Metazoa</taxon>
        <taxon>Spiralia</taxon>
        <taxon>Lophotrochozoa</taxon>
        <taxon>Mollusca</taxon>
        <taxon>Bivalvia</taxon>
        <taxon>Autobranchia</taxon>
        <taxon>Pteriomorphia</taxon>
        <taxon>Ostreida</taxon>
        <taxon>Ostreoidea</taxon>
        <taxon>Ostreidae</taxon>
        <taxon>Magallana</taxon>
    </lineage>
</organism>
<sequence>MRLCHGKKREIPRKSSNIVKTVAAIMVHPCNCSLLRLLAVMCIVLHGIGKRTVALSTSCGVTRATTQVVDGCPDSEEKWKERAATKNCTAFASQCAEPERLVYHCVINQYVNQTLEVCAYAQNIVFGHCTSYSFGGNLILQNFRTNCSAFKEKPCPKYYRSDKAYNYPECYELTKKSTTVAYISKTMRNLDITIVPTTLSSNGSSNTHEDKPFKEDMVKITITCFVMVTLAIILLMVLIYLWRKKEKTFCKKHFRKGSKKSNDARAEEMNLYIEST</sequence>
<dbReference type="InterPro" id="IPR002557">
    <property type="entry name" value="Chitin-bd_dom"/>
</dbReference>
<evidence type="ECO:0000313" key="4">
    <source>
        <dbReference type="Proteomes" id="UP000005408"/>
    </source>
</evidence>
<reference evidence="3" key="1">
    <citation type="submission" date="2022-08" db="UniProtKB">
        <authorList>
            <consortium name="EnsemblMetazoa"/>
        </authorList>
    </citation>
    <scope>IDENTIFICATION</scope>
    <source>
        <strain evidence="3">05x7-T-G4-1.051#20</strain>
    </source>
</reference>
<proteinExistence type="predicted"/>
<keyword evidence="1" id="KW-1133">Transmembrane helix</keyword>
<evidence type="ECO:0000313" key="3">
    <source>
        <dbReference type="EnsemblMetazoa" id="G19533.1:cds"/>
    </source>
</evidence>
<keyword evidence="4" id="KW-1185">Reference proteome</keyword>
<dbReference type="GO" id="GO:0005576">
    <property type="term" value="C:extracellular region"/>
    <property type="evidence" value="ECO:0007669"/>
    <property type="project" value="InterPro"/>
</dbReference>
<dbReference type="PROSITE" id="PS50940">
    <property type="entry name" value="CHIT_BIND_II"/>
    <property type="match status" value="1"/>
</dbReference>
<protein>
    <recommendedName>
        <fullName evidence="2">Chitin-binding type-2 domain-containing protein</fullName>
    </recommendedName>
</protein>
<evidence type="ECO:0000259" key="2">
    <source>
        <dbReference type="PROSITE" id="PS50940"/>
    </source>
</evidence>